<dbReference type="CDD" id="cd01335">
    <property type="entry name" value="Radical_SAM"/>
    <property type="match status" value="1"/>
</dbReference>
<keyword evidence="5 10" id="KW-0949">S-adenosyl-L-methionine</keyword>
<protein>
    <recommendedName>
        <fullName evidence="3 10">Pyruvate formate-lyase-activating enzyme</fullName>
        <ecNumber evidence="10">1.97.1.4</ecNumber>
    </recommendedName>
</protein>
<organism evidence="12 13">
    <name type="scientific">Selenomonas sputigena</name>
    <dbReference type="NCBI Taxonomy" id="69823"/>
    <lineage>
        <taxon>Bacteria</taxon>
        <taxon>Bacillati</taxon>
        <taxon>Bacillota</taxon>
        <taxon>Negativicutes</taxon>
        <taxon>Selenomonadales</taxon>
        <taxon>Selenomonadaceae</taxon>
        <taxon>Selenomonas</taxon>
    </lineage>
</organism>
<evidence type="ECO:0000256" key="4">
    <source>
        <dbReference type="ARBA" id="ARBA00022485"/>
    </source>
</evidence>
<dbReference type="InterPro" id="IPR058240">
    <property type="entry name" value="rSAM_sf"/>
</dbReference>
<dbReference type="InterPro" id="IPR001989">
    <property type="entry name" value="Radical_activat_CS"/>
</dbReference>
<dbReference type="PANTHER" id="PTHR30352:SF5">
    <property type="entry name" value="PYRUVATE FORMATE-LYASE 1-ACTIVATING ENZYME"/>
    <property type="match status" value="1"/>
</dbReference>
<comment type="subcellular location">
    <subcellularLocation>
        <location evidence="10">Cytoplasm</location>
    </subcellularLocation>
</comment>
<dbReference type="Proteomes" id="UP001559623">
    <property type="component" value="Unassembled WGS sequence"/>
</dbReference>
<reference evidence="12 13" key="1">
    <citation type="submission" date="2023-04" db="EMBL/GenBank/DDBJ databases">
        <title>Genome Sequence of Selenomonas sputigena ATCC 33150.</title>
        <authorList>
            <person name="Miller D.P."/>
            <person name="Anvari S."/>
            <person name="Polson S.W."/>
            <person name="Macdonald M."/>
            <person name="Mcdowell J.V."/>
        </authorList>
    </citation>
    <scope>NUCLEOTIDE SEQUENCE [LARGE SCALE GENOMIC DNA]</scope>
    <source>
        <strain evidence="12 13">ATCC 33150</strain>
    </source>
</reference>
<evidence type="ECO:0000256" key="3">
    <source>
        <dbReference type="ARBA" id="ARBA00021356"/>
    </source>
</evidence>
<dbReference type="InterPro" id="IPR012839">
    <property type="entry name" value="Organic_radical_activase"/>
</dbReference>
<dbReference type="InterPro" id="IPR013785">
    <property type="entry name" value="Aldolase_TIM"/>
</dbReference>
<dbReference type="EMBL" id="JARVLH010000006">
    <property type="protein sequence ID" value="MEX5285895.1"/>
    <property type="molecule type" value="Genomic_DNA"/>
</dbReference>
<proteinExistence type="inferred from homology"/>
<evidence type="ECO:0000256" key="5">
    <source>
        <dbReference type="ARBA" id="ARBA00022691"/>
    </source>
</evidence>
<keyword evidence="6 10" id="KW-0479">Metal-binding</keyword>
<dbReference type="PIRSF" id="PIRSF000371">
    <property type="entry name" value="PFL_act_enz"/>
    <property type="match status" value="1"/>
</dbReference>
<dbReference type="GO" id="GO:0043365">
    <property type="term" value="F:[formate-C-acetyltransferase]-activating enzyme activity"/>
    <property type="evidence" value="ECO:0007669"/>
    <property type="project" value="UniProtKB-EC"/>
</dbReference>
<keyword evidence="13" id="KW-1185">Reference proteome</keyword>
<evidence type="ECO:0000256" key="9">
    <source>
        <dbReference type="ARBA" id="ARBA00023014"/>
    </source>
</evidence>
<evidence type="ECO:0000313" key="13">
    <source>
        <dbReference type="Proteomes" id="UP001559623"/>
    </source>
</evidence>
<evidence type="ECO:0000256" key="7">
    <source>
        <dbReference type="ARBA" id="ARBA00023002"/>
    </source>
</evidence>
<keyword evidence="7 10" id="KW-0560">Oxidoreductase</keyword>
<keyword evidence="10" id="KW-0963">Cytoplasm</keyword>
<dbReference type="PANTHER" id="PTHR30352">
    <property type="entry name" value="PYRUVATE FORMATE-LYASE-ACTIVATING ENZYME"/>
    <property type="match status" value="1"/>
</dbReference>
<evidence type="ECO:0000313" key="12">
    <source>
        <dbReference type="EMBL" id="MEX5285895.1"/>
    </source>
</evidence>
<feature type="domain" description="Radical SAM core" evidence="11">
    <location>
        <begin position="21"/>
        <end position="254"/>
    </location>
</feature>
<evidence type="ECO:0000256" key="8">
    <source>
        <dbReference type="ARBA" id="ARBA00023004"/>
    </source>
</evidence>
<dbReference type="SFLD" id="SFLDG01066">
    <property type="entry name" value="organic_radical-activating_enz"/>
    <property type="match status" value="1"/>
</dbReference>
<evidence type="ECO:0000256" key="10">
    <source>
        <dbReference type="RuleBase" id="RU362053"/>
    </source>
</evidence>
<dbReference type="InterPro" id="IPR012838">
    <property type="entry name" value="PFL1_activating"/>
</dbReference>
<keyword evidence="4 10" id="KW-0004">4Fe-4S</keyword>
<dbReference type="Gene3D" id="3.20.20.70">
    <property type="entry name" value="Aldolase class I"/>
    <property type="match status" value="1"/>
</dbReference>
<comment type="cofactor">
    <cofactor evidence="10">
        <name>[4Fe-4S] cluster</name>
        <dbReference type="ChEBI" id="CHEBI:49883"/>
    </cofactor>
    <text evidence="10">Binds 1 [4Fe-4S] cluster. The cluster is coordinated with 3 cysteines and an exchangeable S-adenosyl-L-methionine.</text>
</comment>
<evidence type="ECO:0000256" key="1">
    <source>
        <dbReference type="ARBA" id="ARBA00003141"/>
    </source>
</evidence>
<dbReference type="Pfam" id="PF04055">
    <property type="entry name" value="Radical_SAM"/>
    <property type="match status" value="1"/>
</dbReference>
<comment type="caution">
    <text evidence="12">The sequence shown here is derived from an EMBL/GenBank/DDBJ whole genome shotgun (WGS) entry which is preliminary data.</text>
</comment>
<keyword evidence="12" id="KW-0670">Pyruvate</keyword>
<dbReference type="PROSITE" id="PS51918">
    <property type="entry name" value="RADICAL_SAM"/>
    <property type="match status" value="1"/>
</dbReference>
<comment type="catalytic activity">
    <reaction evidence="10">
        <text>glycyl-[formate C-acetyltransferase] + reduced [flavodoxin] + S-adenosyl-L-methionine = glycin-2-yl radical-[formate C-acetyltransferase] + semiquinone [flavodoxin] + 5'-deoxyadenosine + L-methionine + H(+)</text>
        <dbReference type="Rhea" id="RHEA:19225"/>
        <dbReference type="Rhea" id="RHEA-COMP:10622"/>
        <dbReference type="Rhea" id="RHEA-COMP:12190"/>
        <dbReference type="Rhea" id="RHEA-COMP:12191"/>
        <dbReference type="Rhea" id="RHEA-COMP:14480"/>
        <dbReference type="ChEBI" id="CHEBI:15378"/>
        <dbReference type="ChEBI" id="CHEBI:17319"/>
        <dbReference type="ChEBI" id="CHEBI:29947"/>
        <dbReference type="ChEBI" id="CHEBI:32722"/>
        <dbReference type="ChEBI" id="CHEBI:57618"/>
        <dbReference type="ChEBI" id="CHEBI:57844"/>
        <dbReference type="ChEBI" id="CHEBI:59789"/>
        <dbReference type="ChEBI" id="CHEBI:140311"/>
        <dbReference type="EC" id="1.97.1.4"/>
    </reaction>
</comment>
<accession>A0ABV3X7W0</accession>
<comment type="function">
    <text evidence="1 10">Activation of pyruvate formate-lyase under anaerobic conditions by generation of an organic free radical, using S-adenosylmethionine and reduced flavodoxin as cosubstrates to produce 5'-deoxy-adenosine.</text>
</comment>
<dbReference type="InterPro" id="IPR007197">
    <property type="entry name" value="rSAM"/>
</dbReference>
<dbReference type="PROSITE" id="PS01087">
    <property type="entry name" value="RADICAL_ACTIVATING"/>
    <property type="match status" value="1"/>
</dbReference>
<name>A0ABV3X7W0_9FIRM</name>
<dbReference type="RefSeq" id="WP_368847617.1">
    <property type="nucleotide sequence ID" value="NZ_CP194411.1"/>
</dbReference>
<dbReference type="SFLD" id="SFLDS00029">
    <property type="entry name" value="Radical_SAM"/>
    <property type="match status" value="1"/>
</dbReference>
<evidence type="ECO:0000256" key="6">
    <source>
        <dbReference type="ARBA" id="ARBA00022723"/>
    </source>
</evidence>
<keyword evidence="8 10" id="KW-0408">Iron</keyword>
<comment type="similarity">
    <text evidence="2 10">Belongs to the organic radical-activating enzymes family.</text>
</comment>
<evidence type="ECO:0000259" key="11">
    <source>
        <dbReference type="PROSITE" id="PS51918"/>
    </source>
</evidence>
<keyword evidence="9 10" id="KW-0411">Iron-sulfur</keyword>
<dbReference type="NCBIfam" id="TIGR02493">
    <property type="entry name" value="PFLA"/>
    <property type="match status" value="1"/>
</dbReference>
<sequence>MNGCKLPHLGRISSVESFGSVDGPGIRYIIFLAGCRLRCLYCHNPETWGVQGGEEKSAAAVLAAALRFRPYWKGGGGVTVSGGEPLLQAAFVAELFRLAQEEGVSTCLDTAGEPFKRGGPNFAAVMRAVSRSDLVLLDIKHIDEGKHKKLTGTTNQNILDFARYLAEQGKPVWLRHVLVPGYTDDAVSLNRLSRFAAGLGNVERFEVLPYHGMAKAKYESLQIPYPLSHVAEPDKEAIRRAEEILRVADYQGYKKK</sequence>
<evidence type="ECO:0000256" key="2">
    <source>
        <dbReference type="ARBA" id="ARBA00009777"/>
    </source>
</evidence>
<dbReference type="EC" id="1.97.1.4" evidence="10"/>
<dbReference type="InterPro" id="IPR034457">
    <property type="entry name" value="Organic_radical-activating"/>
</dbReference>
<gene>
    <name evidence="12" type="primary">pflA</name>
    <name evidence="12" type="ORF">QCO44_09680</name>
</gene>
<dbReference type="SUPFAM" id="SSF102114">
    <property type="entry name" value="Radical SAM enzymes"/>
    <property type="match status" value="1"/>
</dbReference>